<dbReference type="EMBL" id="BAAARW010000035">
    <property type="protein sequence ID" value="GAA2448030.1"/>
    <property type="molecule type" value="Genomic_DNA"/>
</dbReference>
<dbReference type="SUPFAM" id="SSF103473">
    <property type="entry name" value="MFS general substrate transporter"/>
    <property type="match status" value="1"/>
</dbReference>
<feature type="transmembrane region" description="Helical" evidence="6">
    <location>
        <begin position="121"/>
        <end position="146"/>
    </location>
</feature>
<evidence type="ECO:0000313" key="8">
    <source>
        <dbReference type="Proteomes" id="UP001501231"/>
    </source>
</evidence>
<evidence type="ECO:0000313" key="7">
    <source>
        <dbReference type="EMBL" id="GAA2448030.1"/>
    </source>
</evidence>
<feature type="transmembrane region" description="Helical" evidence="6">
    <location>
        <begin position="362"/>
        <end position="383"/>
    </location>
</feature>
<feature type="transmembrane region" description="Helical" evidence="6">
    <location>
        <begin position="322"/>
        <end position="342"/>
    </location>
</feature>
<name>A0ABN3K6L0_9ACTN</name>
<dbReference type="InterPro" id="IPR036259">
    <property type="entry name" value="MFS_trans_sf"/>
</dbReference>
<feature type="transmembrane region" description="Helical" evidence="6">
    <location>
        <begin position="298"/>
        <end position="316"/>
    </location>
</feature>
<comment type="caution">
    <text evidence="7">The sequence shown here is derived from an EMBL/GenBank/DDBJ whole genome shotgun (WGS) entry which is preliminary data.</text>
</comment>
<dbReference type="Gene3D" id="1.20.1250.20">
    <property type="entry name" value="MFS general substrate transporter like domains"/>
    <property type="match status" value="1"/>
</dbReference>
<evidence type="ECO:0000256" key="2">
    <source>
        <dbReference type="ARBA" id="ARBA00022475"/>
    </source>
</evidence>
<organism evidence="7 8">
    <name type="scientific">Actinomadura vinacea</name>
    <dbReference type="NCBI Taxonomy" id="115336"/>
    <lineage>
        <taxon>Bacteria</taxon>
        <taxon>Bacillati</taxon>
        <taxon>Actinomycetota</taxon>
        <taxon>Actinomycetes</taxon>
        <taxon>Streptosporangiales</taxon>
        <taxon>Thermomonosporaceae</taxon>
        <taxon>Actinomadura</taxon>
    </lineage>
</organism>
<dbReference type="PANTHER" id="PTHR23513">
    <property type="entry name" value="INTEGRAL MEMBRANE EFFLUX PROTEIN-RELATED"/>
    <property type="match status" value="1"/>
</dbReference>
<keyword evidence="5 6" id="KW-0472">Membrane</keyword>
<evidence type="ECO:0000256" key="6">
    <source>
        <dbReference type="SAM" id="Phobius"/>
    </source>
</evidence>
<evidence type="ECO:0000256" key="3">
    <source>
        <dbReference type="ARBA" id="ARBA00022692"/>
    </source>
</evidence>
<keyword evidence="8" id="KW-1185">Reference proteome</keyword>
<protein>
    <submittedName>
        <fullName evidence="7">MFS transporter</fullName>
    </submittedName>
</protein>
<feature type="transmembrane region" description="Helical" evidence="6">
    <location>
        <begin position="269"/>
        <end position="291"/>
    </location>
</feature>
<proteinExistence type="predicted"/>
<feature type="transmembrane region" description="Helical" evidence="6">
    <location>
        <begin position="68"/>
        <end position="87"/>
    </location>
</feature>
<sequence>MKSAARDAKGLVDEVVSETATPLSLLRRASAAPLFVSRVISSTGVGIGQVALAWGVMETGYGAPELSLVLACNAFPALLIVCGGVIGDRFRRHHVLMGAEILACLSWLALGGALSMDRAPLPLLCSLAGLGGVATAVFLPTVRGVIADLMAGRERPAGNALINQTESVGHLIGFVSAGAVVTLVGPAWAAGARGAFCGISAALLSRLVTQRPGRTGSGPLRELWEGWREFKGRPWVWIMTLHCTVITTALACYMKTAGPLYTENGHGGAWAWGVISAALPLGSLAGALIGIRWKPAHLIPVSALLLTSVSIPLLLMGGGAPWQAIAVAALVPGAAQAVYYVFWTTALQAEIPHAALVRVNSWNMVTGYALMPVTVLLSGPLVAGFGLQAIVLATAAVPIAATALTLLVLWLHSGIHAVRAS</sequence>
<accession>A0ABN3K6L0</accession>
<feature type="transmembrane region" description="Helical" evidence="6">
    <location>
        <begin position="389"/>
        <end position="411"/>
    </location>
</feature>
<dbReference type="InterPro" id="IPR011701">
    <property type="entry name" value="MFS"/>
</dbReference>
<keyword evidence="3 6" id="KW-0812">Transmembrane</keyword>
<keyword evidence="2" id="KW-1003">Cell membrane</keyword>
<reference evidence="8" key="1">
    <citation type="journal article" date="2019" name="Int. J. Syst. Evol. Microbiol.">
        <title>The Global Catalogue of Microorganisms (GCM) 10K type strain sequencing project: providing services to taxonomists for standard genome sequencing and annotation.</title>
        <authorList>
            <consortium name="The Broad Institute Genomics Platform"/>
            <consortium name="The Broad Institute Genome Sequencing Center for Infectious Disease"/>
            <person name="Wu L."/>
            <person name="Ma J."/>
        </authorList>
    </citation>
    <scope>NUCLEOTIDE SEQUENCE [LARGE SCALE GENOMIC DNA]</scope>
    <source>
        <strain evidence="8">JCM 3325</strain>
    </source>
</reference>
<evidence type="ECO:0000256" key="1">
    <source>
        <dbReference type="ARBA" id="ARBA00004651"/>
    </source>
</evidence>
<evidence type="ECO:0000256" key="4">
    <source>
        <dbReference type="ARBA" id="ARBA00022989"/>
    </source>
</evidence>
<dbReference type="PANTHER" id="PTHR23513:SF11">
    <property type="entry name" value="STAPHYLOFERRIN A TRANSPORTER"/>
    <property type="match status" value="1"/>
</dbReference>
<dbReference type="RefSeq" id="WP_344595889.1">
    <property type="nucleotide sequence ID" value="NZ_BAAARW010000035.1"/>
</dbReference>
<dbReference type="CDD" id="cd06173">
    <property type="entry name" value="MFS_MefA_like"/>
    <property type="match status" value="1"/>
</dbReference>
<dbReference type="Proteomes" id="UP001501231">
    <property type="component" value="Unassembled WGS sequence"/>
</dbReference>
<keyword evidence="4 6" id="KW-1133">Transmembrane helix</keyword>
<feature type="transmembrane region" description="Helical" evidence="6">
    <location>
        <begin position="94"/>
        <end position="115"/>
    </location>
</feature>
<gene>
    <name evidence="7" type="ORF">GCM10010191_76760</name>
</gene>
<evidence type="ECO:0000256" key="5">
    <source>
        <dbReference type="ARBA" id="ARBA00023136"/>
    </source>
</evidence>
<dbReference type="Pfam" id="PF07690">
    <property type="entry name" value="MFS_1"/>
    <property type="match status" value="1"/>
</dbReference>
<comment type="subcellular location">
    <subcellularLocation>
        <location evidence="1">Cell membrane</location>
        <topology evidence="1">Multi-pass membrane protein</topology>
    </subcellularLocation>
</comment>
<feature type="transmembrane region" description="Helical" evidence="6">
    <location>
        <begin position="35"/>
        <end position="56"/>
    </location>
</feature>